<dbReference type="EMBL" id="CP016761">
    <property type="protein sequence ID" value="ANX13451.1"/>
    <property type="molecule type" value="Genomic_DNA"/>
</dbReference>
<organism evidence="1 2">
    <name type="scientific">Fictibacillus arsenicus</name>
    <dbReference type="NCBI Taxonomy" id="255247"/>
    <lineage>
        <taxon>Bacteria</taxon>
        <taxon>Bacillati</taxon>
        <taxon>Bacillota</taxon>
        <taxon>Bacilli</taxon>
        <taxon>Bacillales</taxon>
        <taxon>Fictibacillaceae</taxon>
        <taxon>Fictibacillus</taxon>
    </lineage>
</organism>
<gene>
    <name evidence="1" type="ORF">ABE41_015685</name>
</gene>
<protein>
    <submittedName>
        <fullName evidence="1">Uncharacterized protein</fullName>
    </submittedName>
</protein>
<proteinExistence type="predicted"/>
<keyword evidence="2" id="KW-1185">Reference proteome</keyword>
<reference evidence="1 2" key="1">
    <citation type="submission" date="2016-08" db="EMBL/GenBank/DDBJ databases">
        <title>Complete genome sequence of Fictibacillus arsenicus G25-54, a strain with toxicity to nematodes and a potential arsenic-resistance activity.</title>
        <authorList>
            <person name="Zheng Z."/>
        </authorList>
    </citation>
    <scope>NUCLEOTIDE SEQUENCE [LARGE SCALE GENOMIC DNA]</scope>
    <source>
        <strain evidence="1 2">G25-54</strain>
    </source>
</reference>
<dbReference type="KEGG" id="far:ABE41_015685"/>
<dbReference type="STRING" id="255247.ABE41_015685"/>
<evidence type="ECO:0000313" key="1">
    <source>
        <dbReference type="EMBL" id="ANX13451.1"/>
    </source>
</evidence>
<evidence type="ECO:0000313" key="2">
    <source>
        <dbReference type="Proteomes" id="UP000077412"/>
    </source>
</evidence>
<dbReference type="RefSeq" id="WP_066292287.1">
    <property type="nucleotide sequence ID" value="NZ_CP016761.1"/>
</dbReference>
<dbReference type="OrthoDB" id="2967050at2"/>
<accession>A0A1B1Z7S3</accession>
<dbReference type="Proteomes" id="UP000077412">
    <property type="component" value="Chromosome"/>
</dbReference>
<sequence>MVDKETQIKVLHCGDPLRFVCEILGVKDMSNQKYDKVFTVSKGEIYKYISINGIPVLERGAL</sequence>
<name>A0A1B1Z7S3_9BACL</name>
<dbReference type="AlphaFoldDB" id="A0A1B1Z7S3"/>